<evidence type="ECO:0000313" key="4">
    <source>
        <dbReference type="Proteomes" id="UP000254794"/>
    </source>
</evidence>
<evidence type="ECO:0000313" key="3">
    <source>
        <dbReference type="EMBL" id="STX51132.1"/>
    </source>
</evidence>
<evidence type="ECO:0000256" key="2">
    <source>
        <dbReference type="SAM" id="MobiDB-lite"/>
    </source>
</evidence>
<name>A0A378JSI5_9GAMM</name>
<keyword evidence="4" id="KW-1185">Reference proteome</keyword>
<feature type="coiled-coil region" evidence="1">
    <location>
        <begin position="204"/>
        <end position="231"/>
    </location>
</feature>
<proteinExistence type="predicted"/>
<reference evidence="3 4" key="1">
    <citation type="submission" date="2018-06" db="EMBL/GenBank/DDBJ databases">
        <authorList>
            <consortium name="Pathogen Informatics"/>
            <person name="Doyle S."/>
        </authorList>
    </citation>
    <scope>NUCLEOTIDE SEQUENCE [LARGE SCALE GENOMIC DNA]</scope>
    <source>
        <strain evidence="3 4">NCTC13316</strain>
    </source>
</reference>
<dbReference type="RefSeq" id="WP_115330786.1">
    <property type="nucleotide sequence ID" value="NZ_CAAAHP010000001.1"/>
</dbReference>
<organism evidence="3 4">
    <name type="scientific">Legionella busanensis</name>
    <dbReference type="NCBI Taxonomy" id="190655"/>
    <lineage>
        <taxon>Bacteria</taxon>
        <taxon>Pseudomonadati</taxon>
        <taxon>Pseudomonadota</taxon>
        <taxon>Gammaproteobacteria</taxon>
        <taxon>Legionellales</taxon>
        <taxon>Legionellaceae</taxon>
        <taxon>Legionella</taxon>
    </lineage>
</organism>
<dbReference type="AlphaFoldDB" id="A0A378JSI5"/>
<protein>
    <submittedName>
        <fullName evidence="3">Uncharacterized protein</fullName>
    </submittedName>
</protein>
<gene>
    <name evidence="3" type="ORF">NCTC13316_01224</name>
</gene>
<sequence>MKIDLNTINTIVSVISTEHTAIPSVSLFVNYCEELMVEMVGLYDAHTQEPSSFLFKKLESIAEQIEKIYVYSFENITKESSYSDIFRIENSAFRMSVMLFVKHIIFQAQQLILQPENNLDTSKNFIEKQNVIESDVKKLMEFIKLKIQVYLVDENSESLTKIDQKVNEEVHRVAQLLFGEEESSVAVKKLRSLETVFTELGEENAFHLDELNKAKKEIKELQQKLELTSTTFMTELSRLEAQRSFDSQSNISVLNQLQSLILENNNLTKNIKSDMRQMQNEILSLKGQNAAFSFPGNNSSQPIPNEHDKKHSGISSFFRNR</sequence>
<dbReference type="EMBL" id="UGOD01000001">
    <property type="protein sequence ID" value="STX51132.1"/>
    <property type="molecule type" value="Genomic_DNA"/>
</dbReference>
<feature type="region of interest" description="Disordered" evidence="2">
    <location>
        <begin position="293"/>
        <end position="321"/>
    </location>
</feature>
<accession>A0A378JSI5</accession>
<dbReference type="Proteomes" id="UP000254794">
    <property type="component" value="Unassembled WGS sequence"/>
</dbReference>
<dbReference type="OrthoDB" id="9944897at2"/>
<evidence type="ECO:0000256" key="1">
    <source>
        <dbReference type="SAM" id="Coils"/>
    </source>
</evidence>
<feature type="compositionally biased region" description="Polar residues" evidence="2">
    <location>
        <begin position="293"/>
        <end position="303"/>
    </location>
</feature>
<keyword evidence="1" id="KW-0175">Coiled coil</keyword>